<dbReference type="InterPro" id="IPR019744">
    <property type="entry name" value="APP_CUBD_CS"/>
</dbReference>
<evidence type="ECO:0000256" key="9">
    <source>
        <dbReference type="SAM" id="Phobius"/>
    </source>
</evidence>
<dbReference type="GO" id="GO:0007409">
    <property type="term" value="P:axonogenesis"/>
    <property type="evidence" value="ECO:0007669"/>
    <property type="project" value="TreeGrafter"/>
</dbReference>
<organism evidence="13 14">
    <name type="scientific">Magallana gigas</name>
    <name type="common">Pacific oyster</name>
    <name type="synonym">Crassostrea gigas</name>
    <dbReference type="NCBI Taxonomy" id="29159"/>
    <lineage>
        <taxon>Eukaryota</taxon>
        <taxon>Metazoa</taxon>
        <taxon>Spiralia</taxon>
        <taxon>Lophotrochozoa</taxon>
        <taxon>Mollusca</taxon>
        <taxon>Bivalvia</taxon>
        <taxon>Autobranchia</taxon>
        <taxon>Pteriomorphia</taxon>
        <taxon>Ostreida</taxon>
        <taxon>Ostreoidea</taxon>
        <taxon>Ostreidae</taxon>
        <taxon>Magallana</taxon>
    </lineage>
</organism>
<dbReference type="Gene3D" id="2.30.29.30">
    <property type="entry name" value="Pleckstrin-homology domain (PH domain)/Phosphotyrosine-binding domain (PTB)"/>
    <property type="match status" value="1"/>
</dbReference>
<dbReference type="SUPFAM" id="SSF56491">
    <property type="entry name" value="A heparin-binding domain"/>
    <property type="match status" value="1"/>
</dbReference>
<feature type="region of interest" description="CuBD subdomain" evidence="8">
    <location>
        <begin position="133"/>
        <end position="189"/>
    </location>
</feature>
<evidence type="ECO:0000256" key="4">
    <source>
        <dbReference type="ARBA" id="ARBA00022989"/>
    </source>
</evidence>
<protein>
    <recommendedName>
        <fullName evidence="15">Amyloid-like protein 2</fullName>
    </recommendedName>
</protein>
<evidence type="ECO:0000256" key="6">
    <source>
        <dbReference type="ARBA" id="ARBA00023157"/>
    </source>
</evidence>
<dbReference type="InterPro" id="IPR019543">
    <property type="entry name" value="APP_amyloid_C"/>
</dbReference>
<evidence type="ECO:0000256" key="5">
    <source>
        <dbReference type="ARBA" id="ARBA00023136"/>
    </source>
</evidence>
<proteinExistence type="inferred from homology"/>
<evidence type="ECO:0008006" key="15">
    <source>
        <dbReference type="Google" id="ProtNLM"/>
    </source>
</evidence>
<dbReference type="InterPro" id="IPR019745">
    <property type="entry name" value="Amyloid_glyco_intracell_CS"/>
</dbReference>
<dbReference type="InterPro" id="IPR036454">
    <property type="entry name" value="Amyloid_glyco_heparin-bd_sf"/>
</dbReference>
<feature type="signal peptide" evidence="10">
    <location>
        <begin position="1"/>
        <end position="22"/>
    </location>
</feature>
<evidence type="ECO:0000313" key="13">
    <source>
        <dbReference type="EnsemblMetazoa" id="G27462.8:cds"/>
    </source>
</evidence>
<reference evidence="13" key="1">
    <citation type="submission" date="2022-08" db="UniProtKB">
        <authorList>
            <consortium name="EnsemblMetazoa"/>
        </authorList>
    </citation>
    <scope>IDENTIFICATION</scope>
    <source>
        <strain evidence="13">05x7-T-G4-1.051#20</strain>
    </source>
</reference>
<dbReference type="AlphaFoldDB" id="A0A8W8LGY4"/>
<dbReference type="PROSITE" id="PS00319">
    <property type="entry name" value="APP_CUBD"/>
    <property type="match status" value="1"/>
</dbReference>
<dbReference type="InterPro" id="IPR008155">
    <property type="entry name" value="Amyloid_glyco"/>
</dbReference>
<dbReference type="InterPro" id="IPR008154">
    <property type="entry name" value="Amyloid_glyco_extra"/>
</dbReference>
<dbReference type="InterPro" id="IPR011993">
    <property type="entry name" value="PH-like_dom_sf"/>
</dbReference>
<accession>A0A8W8LGY4</accession>
<feature type="domain" description="E2" evidence="12">
    <location>
        <begin position="225"/>
        <end position="421"/>
    </location>
</feature>
<evidence type="ECO:0000256" key="8">
    <source>
        <dbReference type="PROSITE-ProRule" id="PRU01217"/>
    </source>
</evidence>
<dbReference type="GO" id="GO:0007417">
    <property type="term" value="P:central nervous system development"/>
    <property type="evidence" value="ECO:0007669"/>
    <property type="project" value="TreeGrafter"/>
</dbReference>
<dbReference type="InterPro" id="IPR036669">
    <property type="entry name" value="Amyloid_Cu-bd_sf"/>
</dbReference>
<evidence type="ECO:0000256" key="2">
    <source>
        <dbReference type="ARBA" id="ARBA00022692"/>
    </source>
</evidence>
<keyword evidence="2 9" id="KW-0812">Transmembrane</keyword>
<name>A0A8W8LGY4_MAGGI</name>
<feature type="disulfide bond" evidence="8">
    <location>
        <begin position="144"/>
        <end position="174"/>
    </location>
</feature>
<feature type="disulfide bond" evidence="8">
    <location>
        <begin position="158"/>
        <end position="186"/>
    </location>
</feature>
<evidence type="ECO:0000259" key="11">
    <source>
        <dbReference type="PROSITE" id="PS51869"/>
    </source>
</evidence>
<dbReference type="Pfam" id="PF02177">
    <property type="entry name" value="APP_N"/>
    <property type="match status" value="1"/>
</dbReference>
<dbReference type="GO" id="GO:0046914">
    <property type="term" value="F:transition metal ion binding"/>
    <property type="evidence" value="ECO:0007669"/>
    <property type="project" value="InterPro"/>
</dbReference>
<dbReference type="SMART" id="SM00006">
    <property type="entry name" value="A4_EXTRA"/>
    <property type="match status" value="1"/>
</dbReference>
<evidence type="ECO:0000259" key="12">
    <source>
        <dbReference type="PROSITE" id="PS51870"/>
    </source>
</evidence>
<feature type="transmembrane region" description="Helical" evidence="9">
    <location>
        <begin position="529"/>
        <end position="550"/>
    </location>
</feature>
<dbReference type="Pfam" id="PF12925">
    <property type="entry name" value="APP_E2"/>
    <property type="match status" value="1"/>
</dbReference>
<evidence type="ECO:0000256" key="3">
    <source>
        <dbReference type="ARBA" id="ARBA00022729"/>
    </source>
</evidence>
<feature type="domain" description="E1" evidence="11">
    <location>
        <begin position="38"/>
        <end position="189"/>
    </location>
</feature>
<evidence type="ECO:0000313" key="14">
    <source>
        <dbReference type="Proteomes" id="UP000005408"/>
    </source>
</evidence>
<dbReference type="PROSITE" id="PS51870">
    <property type="entry name" value="APP_E2"/>
    <property type="match status" value="1"/>
</dbReference>
<dbReference type="PRINTS" id="PR00203">
    <property type="entry name" value="AMYLOIDA4"/>
</dbReference>
<dbReference type="Gene3D" id="1.20.120.770">
    <property type="entry name" value="Amyloid precursor protein, E2 domain"/>
    <property type="match status" value="1"/>
</dbReference>
<dbReference type="Pfam" id="PF12924">
    <property type="entry name" value="APP_Cu_bd"/>
    <property type="match status" value="1"/>
</dbReference>
<comment type="subcellular location">
    <subcellularLocation>
        <location evidence="1">Membrane</location>
        <topology evidence="1">Single-pass type I membrane protein</topology>
    </subcellularLocation>
</comment>
<dbReference type="InterPro" id="IPR015849">
    <property type="entry name" value="Amyloid_glyco_heparin-bd"/>
</dbReference>
<feature type="chain" id="PRO_5036457252" description="Amyloid-like protein 2" evidence="10">
    <location>
        <begin position="23"/>
        <end position="602"/>
    </location>
</feature>
<dbReference type="Pfam" id="PF10515">
    <property type="entry name" value="APP_amyloid"/>
    <property type="match status" value="1"/>
</dbReference>
<dbReference type="Gene3D" id="3.90.570.10">
    <property type="entry name" value="Amyloidogenic glycoprotein, heparin-binding domain"/>
    <property type="match status" value="1"/>
</dbReference>
<dbReference type="PROSITE" id="PS00320">
    <property type="entry name" value="APP_INTRA"/>
    <property type="match status" value="1"/>
</dbReference>
<sequence>MGQLTLPSVLACICVLVQVSVGYIESLAANTDFQRHDYKFVPMVAFMCNKPTMHTTPEGWVADSKQDCLHDEKQILQYCQKLYPNMTITNIVEDHKLTIRDWPDSHGHKHGHTVQPFRCVVGPFESDALLVPQHCHFYHEHNQCDTYKKWGDWATADCQAKDMRIDSFSMLLDCDIDRFAGVEYVCCPKEKKVIDSSVTLKPVKEETEHMKLDDTYNAYMAYLKGDEKYLKQFGNEHNKFLAALKAMNMQHHERITKMMKEWQTARKHVNNLKKTNPKAADKLNKNILERFQKLYNGYQQSDSAEKKQLVALHLQHRQGELNGMKRKELEAYMAELQKSPVRSVAVLKHLEHYIRVEEKDRLHSLNHFTHVKKTNPEEAKLIQSQVIEHMKVIDERIKQSLDMLHHFPKVESKLKTQIDKFMKQYSGLAESAKNIVMRPITVQTKKESNKATWTEKVMIDDENDDGDLADHLQEVKKTPIVEDDGLMPRIELNHQEENKVFISHRENDQASFNQGSYSSAHVATSTGSVFGIAIGSVAVFVIIIVAIVMLRKRSHRHPVTHGFAEMDPAASPEERHVANMQMNGYENPTYKYFELNQIFEFN</sequence>
<keyword evidence="6 8" id="KW-1015">Disulfide bond</keyword>
<keyword evidence="14" id="KW-1185">Reference proteome</keyword>
<dbReference type="Gene3D" id="3.30.1490.140">
    <property type="entry name" value="Amyloidogenic glycoprotein, copper-binding domain"/>
    <property type="match status" value="1"/>
</dbReference>
<dbReference type="InterPro" id="IPR024329">
    <property type="entry name" value="Amyloid_glyco_E2_domain"/>
</dbReference>
<dbReference type="InterPro" id="IPR036176">
    <property type="entry name" value="E2_sf"/>
</dbReference>
<keyword evidence="3 10" id="KW-0732">Signal</keyword>
<dbReference type="GO" id="GO:0008201">
    <property type="term" value="F:heparin binding"/>
    <property type="evidence" value="ECO:0007669"/>
    <property type="project" value="UniProtKB-UniRule"/>
</dbReference>
<comment type="similarity">
    <text evidence="8">Belongs to the APP family.</text>
</comment>
<dbReference type="PANTHER" id="PTHR23103">
    <property type="entry name" value="ALZHEIMER'S DISEASE BETA-AMYLOID RELATED"/>
    <property type="match status" value="1"/>
</dbReference>
<evidence type="ECO:0000256" key="7">
    <source>
        <dbReference type="ARBA" id="ARBA00023180"/>
    </source>
</evidence>
<dbReference type="Proteomes" id="UP000005408">
    <property type="component" value="Unassembled WGS sequence"/>
</dbReference>
<dbReference type="SUPFAM" id="SSF89811">
    <property type="entry name" value="Amyloid beta a4 protein copper binding domain (domain 2)"/>
    <property type="match status" value="1"/>
</dbReference>
<evidence type="ECO:0000256" key="1">
    <source>
        <dbReference type="ARBA" id="ARBA00004479"/>
    </source>
</evidence>
<dbReference type="PROSITE" id="PS51869">
    <property type="entry name" value="APP_E1"/>
    <property type="match status" value="1"/>
</dbReference>
<evidence type="ECO:0000256" key="10">
    <source>
        <dbReference type="SAM" id="SignalP"/>
    </source>
</evidence>
<keyword evidence="4 9" id="KW-1133">Transmembrane helix</keyword>
<dbReference type="PANTHER" id="PTHR23103:SF15">
    <property type="entry name" value="AMYLOID-BETA-LIKE PROTEIN"/>
    <property type="match status" value="1"/>
</dbReference>
<keyword evidence="5 9" id="KW-0472">Membrane</keyword>
<feature type="region of interest" description="GFLD subdomain" evidence="8">
    <location>
        <begin position="38"/>
        <end position="125"/>
    </location>
</feature>
<dbReference type="EnsemblMetazoa" id="G27462.8">
    <property type="protein sequence ID" value="G27462.8:cds"/>
    <property type="gene ID" value="G27462"/>
</dbReference>
<dbReference type="SUPFAM" id="SSF109843">
    <property type="entry name" value="CAPPD, an extracellular domain of amyloid beta A4 protein"/>
    <property type="match status" value="1"/>
</dbReference>
<dbReference type="InterPro" id="IPR011178">
    <property type="entry name" value="Amyloid_glyco_Cu-bd"/>
</dbReference>
<dbReference type="GO" id="GO:0016020">
    <property type="term" value="C:membrane"/>
    <property type="evidence" value="ECO:0007669"/>
    <property type="project" value="UniProtKB-SubCell"/>
</dbReference>
<keyword evidence="7" id="KW-0325">Glycoprotein</keyword>
<comment type="caution">
    <text evidence="8">Lacks conserved residue(s) required for the propagation of feature annotation.</text>
</comment>